<dbReference type="Proteomes" id="UP000640485">
    <property type="component" value="Unassembled WGS sequence"/>
</dbReference>
<comment type="similarity">
    <text evidence="2">Belongs to the histone-like protein H-NS family.</text>
</comment>
<organism evidence="6 7">
    <name type="scientific">Paracoccus caeni</name>
    <dbReference type="NCBI Taxonomy" id="657651"/>
    <lineage>
        <taxon>Bacteria</taxon>
        <taxon>Pseudomonadati</taxon>
        <taxon>Pseudomonadota</taxon>
        <taxon>Alphaproteobacteria</taxon>
        <taxon>Rhodobacterales</taxon>
        <taxon>Paracoccaceae</taxon>
        <taxon>Paracoccus</taxon>
    </lineage>
</organism>
<dbReference type="GO" id="GO:0005829">
    <property type="term" value="C:cytosol"/>
    <property type="evidence" value="ECO:0007669"/>
    <property type="project" value="TreeGrafter"/>
</dbReference>
<dbReference type="GO" id="GO:0001217">
    <property type="term" value="F:DNA-binding transcription repressor activity"/>
    <property type="evidence" value="ECO:0007669"/>
    <property type="project" value="TreeGrafter"/>
</dbReference>
<dbReference type="Gene3D" id="4.10.430.10">
    <property type="entry name" value="Histone-like protein H-NS, C-terminal domain"/>
    <property type="match status" value="1"/>
</dbReference>
<keyword evidence="7" id="KW-1185">Reference proteome</keyword>
<dbReference type="InterPro" id="IPR027444">
    <property type="entry name" value="H-NS_C_dom"/>
</dbReference>
<evidence type="ECO:0000313" key="7">
    <source>
        <dbReference type="Proteomes" id="UP000640485"/>
    </source>
</evidence>
<evidence type="ECO:0000256" key="4">
    <source>
        <dbReference type="ARBA" id="ARBA00023125"/>
    </source>
</evidence>
<gene>
    <name evidence="6" type="ORF">JJJ17_02085</name>
</gene>
<evidence type="ECO:0000256" key="2">
    <source>
        <dbReference type="ARBA" id="ARBA00010610"/>
    </source>
</evidence>
<dbReference type="RefSeq" id="WP_200683408.1">
    <property type="nucleotide sequence ID" value="NZ_JAEPRQ010000001.1"/>
</dbReference>
<dbReference type="PANTHER" id="PTHR38097">
    <property type="match status" value="1"/>
</dbReference>
<evidence type="ECO:0000259" key="5">
    <source>
        <dbReference type="SMART" id="SM00528"/>
    </source>
</evidence>
<evidence type="ECO:0000256" key="3">
    <source>
        <dbReference type="ARBA" id="ARBA00022490"/>
    </source>
</evidence>
<protein>
    <submittedName>
        <fullName evidence="6">H-NS histone family protein</fullName>
    </submittedName>
</protein>
<accession>A0A934SHS8</accession>
<dbReference type="PANTHER" id="PTHR38097:SF2">
    <property type="entry name" value="DNA-BINDING PROTEIN STPA"/>
    <property type="match status" value="1"/>
</dbReference>
<dbReference type="GO" id="GO:0000976">
    <property type="term" value="F:transcription cis-regulatory region binding"/>
    <property type="evidence" value="ECO:0007669"/>
    <property type="project" value="TreeGrafter"/>
</dbReference>
<comment type="caution">
    <text evidence="6">The sequence shown here is derived from an EMBL/GenBank/DDBJ whole genome shotgun (WGS) entry which is preliminary data.</text>
</comment>
<proteinExistence type="inferred from homology"/>
<dbReference type="Pfam" id="PF00816">
    <property type="entry name" value="Histone_HNS"/>
    <property type="match status" value="1"/>
</dbReference>
<comment type="subcellular location">
    <subcellularLocation>
        <location evidence="1">Cytoplasm</location>
        <location evidence="1">Nucleoid</location>
    </subcellularLocation>
</comment>
<dbReference type="EMBL" id="JAEPRQ010000001">
    <property type="protein sequence ID" value="MBK4214708.1"/>
    <property type="molecule type" value="Genomic_DNA"/>
</dbReference>
<dbReference type="GO" id="GO:0009295">
    <property type="term" value="C:nucleoid"/>
    <property type="evidence" value="ECO:0007669"/>
    <property type="project" value="UniProtKB-SubCell"/>
</dbReference>
<dbReference type="GO" id="GO:0003680">
    <property type="term" value="F:minor groove of adenine-thymine-rich DNA binding"/>
    <property type="evidence" value="ECO:0007669"/>
    <property type="project" value="TreeGrafter"/>
</dbReference>
<keyword evidence="4" id="KW-0238">DNA-binding</keyword>
<dbReference type="SMART" id="SM00528">
    <property type="entry name" value="HNS"/>
    <property type="match status" value="1"/>
</dbReference>
<evidence type="ECO:0000313" key="6">
    <source>
        <dbReference type="EMBL" id="MBK4214708.1"/>
    </source>
</evidence>
<evidence type="ECO:0000256" key="1">
    <source>
        <dbReference type="ARBA" id="ARBA00004453"/>
    </source>
</evidence>
<dbReference type="InterPro" id="IPR037150">
    <property type="entry name" value="H-NS_C_dom_sf"/>
</dbReference>
<feature type="domain" description="DNA-binding protein H-NS-like C-terminal" evidence="5">
    <location>
        <begin position="58"/>
        <end position="103"/>
    </location>
</feature>
<dbReference type="GO" id="GO:0003681">
    <property type="term" value="F:bent DNA binding"/>
    <property type="evidence" value="ECO:0007669"/>
    <property type="project" value="TreeGrafter"/>
</dbReference>
<dbReference type="GO" id="GO:0032993">
    <property type="term" value="C:protein-DNA complex"/>
    <property type="evidence" value="ECO:0007669"/>
    <property type="project" value="TreeGrafter"/>
</dbReference>
<reference evidence="6" key="1">
    <citation type="submission" date="2021-01" db="EMBL/GenBank/DDBJ databases">
        <title>Paracoccus amoyensis sp. nov., isolated from the surface seawater along the coast of Xiamen Island, China.</title>
        <authorList>
            <person name="Lyu L."/>
        </authorList>
    </citation>
    <scope>NUCLEOTIDE SEQUENCE</scope>
    <source>
        <strain evidence="6">MJ17</strain>
    </source>
</reference>
<keyword evidence="3" id="KW-0963">Cytoplasm</keyword>
<sequence length="103" mass="11653">MSDIDIETLDIGQLKRLRKELDKAIENYEVRQKAKAIIAAENAVKEFGLTLANLGVTAKTRKPVEVKYRNPEDATQTWTGRGRKPLWMEKALKAGKKLEDLSV</sequence>
<name>A0A934SHS8_9RHOB</name>
<dbReference type="AlphaFoldDB" id="A0A934SHS8"/>
<dbReference type="SUPFAM" id="SSF81273">
    <property type="entry name" value="H-NS histone-like proteins"/>
    <property type="match status" value="1"/>
</dbReference>